<evidence type="ECO:0000256" key="1">
    <source>
        <dbReference type="SAM" id="MobiDB-lite"/>
    </source>
</evidence>
<feature type="compositionally biased region" description="Polar residues" evidence="1">
    <location>
        <begin position="21"/>
        <end position="30"/>
    </location>
</feature>
<accession>A0A2T6ZWI2</accession>
<dbReference type="OrthoDB" id="2142040at2759"/>
<reference evidence="2 3" key="1">
    <citation type="submission" date="2017-04" db="EMBL/GenBank/DDBJ databases">
        <title>Draft genome sequence of Tuber borchii Vittad., a whitish edible truffle.</title>
        <authorList>
            <consortium name="DOE Joint Genome Institute"/>
            <person name="Murat C."/>
            <person name="Kuo A."/>
            <person name="Barry K.W."/>
            <person name="Clum A."/>
            <person name="Dockter R.B."/>
            <person name="Fauchery L."/>
            <person name="Iotti M."/>
            <person name="Kohler A."/>
            <person name="Labutti K."/>
            <person name="Lindquist E.A."/>
            <person name="Lipzen A."/>
            <person name="Ohm R.A."/>
            <person name="Wang M."/>
            <person name="Grigoriev I.V."/>
            <person name="Zambonelli A."/>
            <person name="Martin F.M."/>
        </authorList>
    </citation>
    <scope>NUCLEOTIDE SEQUENCE [LARGE SCALE GENOMIC DNA]</scope>
    <source>
        <strain evidence="2 3">Tbo3840</strain>
    </source>
</reference>
<proteinExistence type="predicted"/>
<name>A0A2T6ZWI2_TUBBO</name>
<dbReference type="EMBL" id="NESQ01000080">
    <property type="protein sequence ID" value="PUU79849.1"/>
    <property type="molecule type" value="Genomic_DNA"/>
</dbReference>
<sequence length="59" mass="6497">MANGSGILAMLFMNSRRGKKTNWTGKSQKQAAGERKNHLKNGIWDCLNEREGAGKGFSD</sequence>
<keyword evidence="3" id="KW-1185">Reference proteome</keyword>
<gene>
    <name evidence="2" type="ORF">B9Z19DRAFT_1124543</name>
</gene>
<feature type="region of interest" description="Disordered" evidence="1">
    <location>
        <begin position="18"/>
        <end position="37"/>
    </location>
</feature>
<comment type="caution">
    <text evidence="2">The sequence shown here is derived from an EMBL/GenBank/DDBJ whole genome shotgun (WGS) entry which is preliminary data.</text>
</comment>
<evidence type="ECO:0000313" key="3">
    <source>
        <dbReference type="Proteomes" id="UP000244722"/>
    </source>
</evidence>
<dbReference type="AlphaFoldDB" id="A0A2T6ZWI2"/>
<dbReference type="Proteomes" id="UP000244722">
    <property type="component" value="Unassembled WGS sequence"/>
</dbReference>
<organism evidence="2 3">
    <name type="scientific">Tuber borchii</name>
    <name type="common">White truffle</name>
    <dbReference type="NCBI Taxonomy" id="42251"/>
    <lineage>
        <taxon>Eukaryota</taxon>
        <taxon>Fungi</taxon>
        <taxon>Dikarya</taxon>
        <taxon>Ascomycota</taxon>
        <taxon>Pezizomycotina</taxon>
        <taxon>Pezizomycetes</taxon>
        <taxon>Pezizales</taxon>
        <taxon>Tuberaceae</taxon>
        <taxon>Tuber</taxon>
    </lineage>
</organism>
<protein>
    <submittedName>
        <fullName evidence="2">Uncharacterized protein</fullName>
    </submittedName>
</protein>
<evidence type="ECO:0000313" key="2">
    <source>
        <dbReference type="EMBL" id="PUU79849.1"/>
    </source>
</evidence>